<accession>A0AC34FGS3</accession>
<dbReference type="WBParaSite" id="ES5_v2.g16595.t1">
    <property type="protein sequence ID" value="ES5_v2.g16595.t1"/>
    <property type="gene ID" value="ES5_v2.g16595"/>
</dbReference>
<protein>
    <submittedName>
        <fullName evidence="2">T-box domain-containing protein</fullName>
    </submittedName>
</protein>
<name>A0AC34FGS3_9BILA</name>
<sequence>MPPPTKMRKIADPPSSPSCSDSDSESLIKQENDEAAAAPNAPIGNWPALGTSPKLASIQCKLEGKELWAKFYDLSTEMIITKSGRRMFPTVKIRLEGCDPDSLYYVFLDVVPVDDRRYRYVYNKSAWLTAGKAEPSPDTRIYLHPDSPFPGRQLASQVISFEKAKLTNSDVDRVGHLVLNSMHKYQPRVHVVCRERNHPLQSSRVDLSREDYKSFQFTETQFMAVTAYQNQLITKLKIEKNPFAKGFRDPSGRSTEMEL</sequence>
<evidence type="ECO:0000313" key="1">
    <source>
        <dbReference type="Proteomes" id="UP000887579"/>
    </source>
</evidence>
<reference evidence="2" key="1">
    <citation type="submission" date="2022-11" db="UniProtKB">
        <authorList>
            <consortium name="WormBaseParasite"/>
        </authorList>
    </citation>
    <scope>IDENTIFICATION</scope>
</reference>
<proteinExistence type="predicted"/>
<organism evidence="1 2">
    <name type="scientific">Panagrolaimus sp. ES5</name>
    <dbReference type="NCBI Taxonomy" id="591445"/>
    <lineage>
        <taxon>Eukaryota</taxon>
        <taxon>Metazoa</taxon>
        <taxon>Ecdysozoa</taxon>
        <taxon>Nematoda</taxon>
        <taxon>Chromadorea</taxon>
        <taxon>Rhabditida</taxon>
        <taxon>Tylenchina</taxon>
        <taxon>Panagrolaimomorpha</taxon>
        <taxon>Panagrolaimoidea</taxon>
        <taxon>Panagrolaimidae</taxon>
        <taxon>Panagrolaimus</taxon>
    </lineage>
</organism>
<evidence type="ECO:0000313" key="2">
    <source>
        <dbReference type="WBParaSite" id="ES5_v2.g16595.t1"/>
    </source>
</evidence>
<dbReference type="Proteomes" id="UP000887579">
    <property type="component" value="Unplaced"/>
</dbReference>